<dbReference type="InterPro" id="IPR023606">
    <property type="entry name" value="CoA-Trfase_III_dom_1_sf"/>
</dbReference>
<dbReference type="Proteomes" id="UP000318331">
    <property type="component" value="Unassembled WGS sequence"/>
</dbReference>
<dbReference type="AlphaFoldDB" id="A0A543HYL9"/>
<reference evidence="1 2" key="1">
    <citation type="submission" date="2019-06" db="EMBL/GenBank/DDBJ databases">
        <title>Sequencing the genomes of 1000 actinobacteria strains.</title>
        <authorList>
            <person name="Klenk H.-P."/>
        </authorList>
    </citation>
    <scope>NUCLEOTIDE SEQUENCE [LARGE SCALE GENOMIC DNA]</scope>
    <source>
        <strain evidence="1 2">DSM 18031</strain>
    </source>
</reference>
<proteinExistence type="predicted"/>
<dbReference type="EMBL" id="VFPN01000002">
    <property type="protein sequence ID" value="TQM63436.1"/>
    <property type="molecule type" value="Genomic_DNA"/>
</dbReference>
<dbReference type="Gene3D" id="3.40.50.10540">
    <property type="entry name" value="Crotonobetainyl-coa:carnitine coa-transferase, domain 1"/>
    <property type="match status" value="1"/>
</dbReference>
<evidence type="ECO:0000313" key="1">
    <source>
        <dbReference type="EMBL" id="TQM63436.1"/>
    </source>
</evidence>
<dbReference type="InterPro" id="IPR052985">
    <property type="entry name" value="CoA-trans_III_biosynth/detox"/>
</dbReference>
<sequence>MSTEHTVLDEILTALPGVDREGVTFEATSGFPSVFPVAELASTAIAAAGLAAARLSPDQQASSTHPRVTVNRRLASAWFDRSIRPLGWELPPLWDPLTGDYRTRTGWIRLHTNAPHHRAAMLSVLGTEATREAVTAAVSAWDGDTLEAAIAITGGCSAALHTPDTWSASEQGQAVTAEPLIAWRDLSTDHSAAHTAIAPSSRPLAGVRVLDLTRVLAGPVATRFLALLGADVLRVDPPGWEESVIPEVTLGKRTARLDLTAASDRNIFTTLLASADVLVHGYRPGALDSLCYDENERQRIRPGLIDLALDAYGWSGPLAGRRGFDSLVQMSCGIAAAGMMDTGADHPIPLPVQALDHATGYLLAAAALSALAHRRDTGVGRSARLSLARTAQLLLARRGMGAHEFFPPTPEDVSPRHEETSWGPALRLRHPISIVGITLDATPARALGRDAPLWR</sequence>
<name>A0A543HYL9_9MICO</name>
<evidence type="ECO:0000313" key="2">
    <source>
        <dbReference type="Proteomes" id="UP000318331"/>
    </source>
</evidence>
<dbReference type="RefSeq" id="WP_141917516.1">
    <property type="nucleotide sequence ID" value="NZ_BAAAYS010000011.1"/>
</dbReference>
<dbReference type="PANTHER" id="PTHR48229:SF1">
    <property type="entry name" value="ALPHA METHYLACYL-COA RACEMASE-RELATED"/>
    <property type="match status" value="1"/>
</dbReference>
<comment type="caution">
    <text evidence="1">The sequence shown here is derived from an EMBL/GenBank/DDBJ whole genome shotgun (WGS) entry which is preliminary data.</text>
</comment>
<dbReference type="PANTHER" id="PTHR48229">
    <property type="entry name" value="CAIB/BAIF FAMILY ENZYME (AFU_ORTHOLOGUE AFUA_1G05360)-RELATED"/>
    <property type="match status" value="1"/>
</dbReference>
<dbReference type="OrthoDB" id="9058532at2"/>
<keyword evidence="1" id="KW-0808">Transferase</keyword>
<dbReference type="InterPro" id="IPR003673">
    <property type="entry name" value="CoA-Trfase_fam_III"/>
</dbReference>
<organism evidence="1 2">
    <name type="scientific">Klugiella xanthotipulae</name>
    <dbReference type="NCBI Taxonomy" id="244735"/>
    <lineage>
        <taxon>Bacteria</taxon>
        <taxon>Bacillati</taxon>
        <taxon>Actinomycetota</taxon>
        <taxon>Actinomycetes</taxon>
        <taxon>Micrococcales</taxon>
        <taxon>Microbacteriaceae</taxon>
        <taxon>Klugiella</taxon>
    </lineage>
</organism>
<dbReference type="SUPFAM" id="SSF89796">
    <property type="entry name" value="CoA-transferase family III (CaiB/BaiF)"/>
    <property type="match status" value="2"/>
</dbReference>
<dbReference type="GO" id="GO:0016740">
    <property type="term" value="F:transferase activity"/>
    <property type="evidence" value="ECO:0007669"/>
    <property type="project" value="UniProtKB-KW"/>
</dbReference>
<protein>
    <submittedName>
        <fullName evidence="1">CoA transferase family III</fullName>
    </submittedName>
</protein>
<gene>
    <name evidence="1" type="ORF">FB466_1698</name>
</gene>
<keyword evidence="2" id="KW-1185">Reference proteome</keyword>
<accession>A0A543HYL9</accession>
<dbReference type="Pfam" id="PF02515">
    <property type="entry name" value="CoA_transf_3"/>
    <property type="match status" value="1"/>
</dbReference>